<proteinExistence type="predicted"/>
<name>A0A4Z1P1L6_9PEZI</name>
<dbReference type="AlphaFoldDB" id="A0A4Z1P1L6"/>
<evidence type="ECO:0000313" key="2">
    <source>
        <dbReference type="Proteomes" id="UP000298493"/>
    </source>
</evidence>
<reference evidence="1 2" key="1">
    <citation type="submission" date="2019-04" db="EMBL/GenBank/DDBJ databases">
        <title>High contiguity whole genome sequence and gene annotation resource for two Venturia nashicola isolates.</title>
        <authorList>
            <person name="Prokchorchik M."/>
            <person name="Won K."/>
            <person name="Lee Y."/>
            <person name="Choi E.D."/>
            <person name="Segonzac C."/>
            <person name="Sohn K.H."/>
        </authorList>
    </citation>
    <scope>NUCLEOTIDE SEQUENCE [LARGE SCALE GENOMIC DNA]</scope>
    <source>
        <strain evidence="1 2">PRI2</strain>
    </source>
</reference>
<evidence type="ECO:0000313" key="1">
    <source>
        <dbReference type="EMBL" id="TID22453.1"/>
    </source>
</evidence>
<accession>A0A4Z1P1L6</accession>
<protein>
    <submittedName>
        <fullName evidence="1">Uncharacterized protein</fullName>
    </submittedName>
</protein>
<organism evidence="1 2">
    <name type="scientific">Venturia nashicola</name>
    <dbReference type="NCBI Taxonomy" id="86259"/>
    <lineage>
        <taxon>Eukaryota</taxon>
        <taxon>Fungi</taxon>
        <taxon>Dikarya</taxon>
        <taxon>Ascomycota</taxon>
        <taxon>Pezizomycotina</taxon>
        <taxon>Dothideomycetes</taxon>
        <taxon>Pleosporomycetidae</taxon>
        <taxon>Venturiales</taxon>
        <taxon>Venturiaceae</taxon>
        <taxon>Venturia</taxon>
    </lineage>
</organism>
<dbReference type="EMBL" id="SNSC02000008">
    <property type="protein sequence ID" value="TID22453.1"/>
    <property type="molecule type" value="Genomic_DNA"/>
</dbReference>
<comment type="caution">
    <text evidence="1">The sequence shown here is derived from an EMBL/GenBank/DDBJ whole genome shotgun (WGS) entry which is preliminary data.</text>
</comment>
<keyword evidence="2" id="KW-1185">Reference proteome</keyword>
<sequence>MLASDLDGDFVSRIVSTSSIVVGCTTASSNVTSSITFTQDGQAYGEAVPCRRLLEMSPASVLACNQQTYVQYTHDLRLQRLGGAVESTTHCDYHYARLCTSFISEGSSVAFISKGSSVAFISKGSSVAFISKGSSVSFISKASLTTTDVALDPFSTSWYEIEGREEAR</sequence>
<dbReference type="Proteomes" id="UP000298493">
    <property type="component" value="Unassembled WGS sequence"/>
</dbReference>
<gene>
    <name evidence="1" type="ORF">E6O75_ATG11247</name>
</gene>